<evidence type="ECO:0000256" key="1">
    <source>
        <dbReference type="SAM" id="Phobius"/>
    </source>
</evidence>
<evidence type="ECO:0000313" key="2">
    <source>
        <dbReference type="EMBL" id="QDR73668.1"/>
    </source>
</evidence>
<sequence length="105" mass="12507">MNLYTMAYLVDLIMLLVAVITYLLMRHPHIERYHLTPAQIHTYRGYISTSWQLLWISIITTAIMVITYKWTIIASLLLLASLINLLRFFYYARKRYLFLKQSTSS</sequence>
<feature type="transmembrane region" description="Helical" evidence="1">
    <location>
        <begin position="72"/>
        <end position="92"/>
    </location>
</feature>
<geneLocation type="plasmid" evidence="2 3">
    <name>unnamed</name>
</geneLocation>
<organism evidence="2 3">
    <name type="scientific">Limosilactobacillus reuteri</name>
    <name type="common">Lactobacillus reuteri</name>
    <dbReference type="NCBI Taxonomy" id="1598"/>
    <lineage>
        <taxon>Bacteria</taxon>
        <taxon>Bacillati</taxon>
        <taxon>Bacillota</taxon>
        <taxon>Bacilli</taxon>
        <taxon>Lactobacillales</taxon>
        <taxon>Lactobacillaceae</taxon>
        <taxon>Limosilactobacillus</taxon>
    </lineage>
</organism>
<dbReference type="EMBL" id="CP041677">
    <property type="protein sequence ID" value="QDR73668.1"/>
    <property type="molecule type" value="Genomic_DNA"/>
</dbReference>
<keyword evidence="2" id="KW-0614">Plasmid</keyword>
<keyword evidence="1" id="KW-0472">Membrane</keyword>
<keyword evidence="1" id="KW-1133">Transmembrane helix</keyword>
<reference evidence="2 3" key="1">
    <citation type="submission" date="2019-07" db="EMBL/GenBank/DDBJ databases">
        <title>Gastrointestinal microbiota of Peromyscus leucopus, the white-footed mouse.</title>
        <authorList>
            <person name="Milovic A."/>
            <person name="Bassam K."/>
            <person name="Barbour A.G."/>
        </authorList>
    </citation>
    <scope>NUCLEOTIDE SEQUENCE [LARGE SCALE GENOMIC DNA]</scope>
    <source>
        <strain evidence="2 3">LL7</strain>
        <plasmid evidence="2 3">unnamed</plasmid>
    </source>
</reference>
<keyword evidence="1" id="KW-0812">Transmembrane</keyword>
<proteinExistence type="predicted"/>
<protein>
    <submittedName>
        <fullName evidence="2">Uncharacterized protein</fullName>
    </submittedName>
</protein>
<name>A0A517D8J9_LIMRT</name>
<dbReference type="AlphaFoldDB" id="A0A517D8J9"/>
<feature type="transmembrane region" description="Helical" evidence="1">
    <location>
        <begin position="46"/>
        <end position="66"/>
    </location>
</feature>
<evidence type="ECO:0000313" key="3">
    <source>
        <dbReference type="Proteomes" id="UP000316394"/>
    </source>
</evidence>
<dbReference type="Proteomes" id="UP000316394">
    <property type="component" value="Plasmid unnamed"/>
</dbReference>
<feature type="transmembrane region" description="Helical" evidence="1">
    <location>
        <begin position="6"/>
        <end position="25"/>
    </location>
</feature>
<accession>A0A517D8J9</accession>
<gene>
    <name evidence="2" type="ORF">FOD75_11285</name>
</gene>